<name>X0VI03_9ZZZZ</name>
<comment type="caution">
    <text evidence="5">The sequence shown here is derived from an EMBL/GenBank/DDBJ whole genome shotgun (WGS) entry which is preliminary data.</text>
</comment>
<dbReference type="InterPro" id="IPR011764">
    <property type="entry name" value="Biotin_carboxylation_dom"/>
</dbReference>
<dbReference type="Gene3D" id="3.30.470.20">
    <property type="entry name" value="ATP-grasp fold, B domain"/>
    <property type="match status" value="1"/>
</dbReference>
<evidence type="ECO:0000256" key="3">
    <source>
        <dbReference type="ARBA" id="ARBA00022840"/>
    </source>
</evidence>
<evidence type="ECO:0000256" key="1">
    <source>
        <dbReference type="ARBA" id="ARBA00022598"/>
    </source>
</evidence>
<dbReference type="InterPro" id="IPR005482">
    <property type="entry name" value="Biotin_COase_C"/>
</dbReference>
<gene>
    <name evidence="5" type="ORF">S01H1_41506</name>
</gene>
<proteinExistence type="predicted"/>
<dbReference type="SUPFAM" id="SSF51246">
    <property type="entry name" value="Rudiment single hybrid motif"/>
    <property type="match status" value="1"/>
</dbReference>
<sequence length="68" mass="7909">IAKLISHDLTRQGAIRIMKRALEEFKIGPLKTTIPLYLKIMDDPSFLEGDFNTGFIKRFLPEEDEEEE</sequence>
<organism evidence="5">
    <name type="scientific">marine sediment metagenome</name>
    <dbReference type="NCBI Taxonomy" id="412755"/>
    <lineage>
        <taxon>unclassified sequences</taxon>
        <taxon>metagenomes</taxon>
        <taxon>ecological metagenomes</taxon>
    </lineage>
</organism>
<evidence type="ECO:0000256" key="2">
    <source>
        <dbReference type="ARBA" id="ARBA00022741"/>
    </source>
</evidence>
<evidence type="ECO:0000259" key="4">
    <source>
        <dbReference type="PROSITE" id="PS50979"/>
    </source>
</evidence>
<dbReference type="InterPro" id="IPR011054">
    <property type="entry name" value="Rudment_hybrid_motif"/>
</dbReference>
<evidence type="ECO:0000313" key="5">
    <source>
        <dbReference type="EMBL" id="GAG00176.1"/>
    </source>
</evidence>
<keyword evidence="3" id="KW-0067">ATP-binding</keyword>
<accession>X0VI03</accession>
<keyword evidence="2" id="KW-0547">Nucleotide-binding</keyword>
<reference evidence="5" key="1">
    <citation type="journal article" date="2014" name="Front. Microbiol.">
        <title>High frequency of phylogenetically diverse reductive dehalogenase-homologous genes in deep subseafloor sedimentary metagenomes.</title>
        <authorList>
            <person name="Kawai M."/>
            <person name="Futagami T."/>
            <person name="Toyoda A."/>
            <person name="Takaki Y."/>
            <person name="Nishi S."/>
            <person name="Hori S."/>
            <person name="Arai W."/>
            <person name="Tsubouchi T."/>
            <person name="Morono Y."/>
            <person name="Uchiyama I."/>
            <person name="Ito T."/>
            <person name="Fujiyama A."/>
            <person name="Inagaki F."/>
            <person name="Takami H."/>
        </authorList>
    </citation>
    <scope>NUCLEOTIDE SEQUENCE</scope>
    <source>
        <strain evidence="5">Expedition CK06-06</strain>
    </source>
</reference>
<dbReference type="PROSITE" id="PS50979">
    <property type="entry name" value="BC"/>
    <property type="match status" value="1"/>
</dbReference>
<dbReference type="GO" id="GO:0005524">
    <property type="term" value="F:ATP binding"/>
    <property type="evidence" value="ECO:0007669"/>
    <property type="project" value="UniProtKB-KW"/>
</dbReference>
<dbReference type="Pfam" id="PF02785">
    <property type="entry name" value="Biotin_carb_C"/>
    <property type="match status" value="1"/>
</dbReference>
<feature type="domain" description="Biotin carboxylation" evidence="4">
    <location>
        <begin position="1"/>
        <end position="61"/>
    </location>
</feature>
<dbReference type="EMBL" id="BARS01026328">
    <property type="protein sequence ID" value="GAG00176.1"/>
    <property type="molecule type" value="Genomic_DNA"/>
</dbReference>
<feature type="non-terminal residue" evidence="5">
    <location>
        <position position="1"/>
    </location>
</feature>
<protein>
    <recommendedName>
        <fullName evidence="4">Biotin carboxylation domain-containing protein</fullName>
    </recommendedName>
</protein>
<keyword evidence="1" id="KW-0436">Ligase</keyword>
<dbReference type="GO" id="GO:0016874">
    <property type="term" value="F:ligase activity"/>
    <property type="evidence" value="ECO:0007669"/>
    <property type="project" value="UniProtKB-KW"/>
</dbReference>
<dbReference type="SMART" id="SM00878">
    <property type="entry name" value="Biotin_carb_C"/>
    <property type="match status" value="1"/>
</dbReference>
<dbReference type="AlphaFoldDB" id="X0VI03"/>